<sequence>MMMECEMEAWISPNGDMSSIDLGYGSFGCSHYRRRCKIRAPCCNEIFDCRHCHNEAKNSLGVDPLLRHDIPRHDMEKVICSLCGTEQDVRQYCIQCEVCMGKYFCAKCKFFDDDVSKKQYHCNECVLVPKDFFLSRFAELEVRTTFSTAKSVIHMPCLLKILLRYVERVGETRSRGSNPYKPTKVASTPMPQMYQHKMVWILCNDCSEISEVNYHIVAHKCLKCKSYNTRLTQGGPSSCSPRIAQIVR</sequence>
<dbReference type="GO" id="GO:0008270">
    <property type="term" value="F:zinc ion binding"/>
    <property type="evidence" value="ECO:0007669"/>
    <property type="project" value="UniProtKB-KW"/>
</dbReference>
<keyword evidence="2 4" id="KW-0863">Zinc-finger</keyword>
<organism evidence="7">
    <name type="scientific">Cucumis melo</name>
    <name type="common">Muskmelon</name>
    <dbReference type="NCBI Taxonomy" id="3656"/>
    <lineage>
        <taxon>Eukaryota</taxon>
        <taxon>Viridiplantae</taxon>
        <taxon>Streptophyta</taxon>
        <taxon>Embryophyta</taxon>
        <taxon>Tracheophyta</taxon>
        <taxon>Spermatophyta</taxon>
        <taxon>Magnoliopsida</taxon>
        <taxon>eudicotyledons</taxon>
        <taxon>Gunneridae</taxon>
        <taxon>Pentapetalae</taxon>
        <taxon>rosids</taxon>
        <taxon>fabids</taxon>
        <taxon>Cucurbitales</taxon>
        <taxon>Cucurbitaceae</taxon>
        <taxon>Benincaseae</taxon>
        <taxon>Cucumis</taxon>
    </lineage>
</organism>
<dbReference type="Gramene" id="MELO3C024482.2.1">
    <property type="protein sequence ID" value="MELO3C024482.2.1"/>
    <property type="gene ID" value="MELO3C024482.2"/>
</dbReference>
<dbReference type="EnsemblPlants" id="MELO3C024482.2.1">
    <property type="protein sequence ID" value="MELO3C024482.2.1"/>
    <property type="gene ID" value="MELO3C024482.2"/>
</dbReference>
<keyword evidence="1" id="KW-0479">Metal-binding</keyword>
<dbReference type="AlphaFoldDB" id="A0A9I9DVM8"/>
<dbReference type="SUPFAM" id="SSF161245">
    <property type="entry name" value="Zinc hairpin stack"/>
    <property type="match status" value="1"/>
</dbReference>
<dbReference type="InterPro" id="IPR017921">
    <property type="entry name" value="Znf_CTCHY"/>
</dbReference>
<proteinExistence type="predicted"/>
<dbReference type="InterPro" id="IPR039512">
    <property type="entry name" value="RCHY1_zinc-ribbon"/>
</dbReference>
<evidence type="ECO:0000256" key="1">
    <source>
        <dbReference type="ARBA" id="ARBA00022723"/>
    </source>
</evidence>
<evidence type="ECO:0000256" key="3">
    <source>
        <dbReference type="ARBA" id="ARBA00022833"/>
    </source>
</evidence>
<dbReference type="SUPFAM" id="SSF161219">
    <property type="entry name" value="CHY zinc finger-like"/>
    <property type="match status" value="1"/>
</dbReference>
<evidence type="ECO:0000313" key="7">
    <source>
        <dbReference type="EnsemblPlants" id="MELO3C024482.2.1"/>
    </source>
</evidence>
<dbReference type="Pfam" id="PF14599">
    <property type="entry name" value="zinc_ribbon_6"/>
    <property type="match status" value="1"/>
</dbReference>
<dbReference type="InterPro" id="IPR037274">
    <property type="entry name" value="Znf_CHY_sf"/>
</dbReference>
<evidence type="ECO:0000256" key="2">
    <source>
        <dbReference type="ARBA" id="ARBA00022771"/>
    </source>
</evidence>
<feature type="domain" description="CHY-type" evidence="5">
    <location>
        <begin position="22"/>
        <end position="98"/>
    </location>
</feature>
<evidence type="ECO:0000259" key="5">
    <source>
        <dbReference type="PROSITE" id="PS51266"/>
    </source>
</evidence>
<reference evidence="7" key="1">
    <citation type="submission" date="2023-03" db="UniProtKB">
        <authorList>
            <consortium name="EnsemblPlants"/>
        </authorList>
    </citation>
    <scope>IDENTIFICATION</scope>
</reference>
<dbReference type="InterPro" id="IPR037275">
    <property type="entry name" value="Znf_CTCHY_sf"/>
</dbReference>
<dbReference type="GO" id="GO:0016567">
    <property type="term" value="P:protein ubiquitination"/>
    <property type="evidence" value="ECO:0007669"/>
    <property type="project" value="TreeGrafter"/>
</dbReference>
<dbReference type="Pfam" id="PF05495">
    <property type="entry name" value="zf-CHY"/>
    <property type="match status" value="1"/>
</dbReference>
<accession>A0A9I9DVM8</accession>
<dbReference type="GO" id="GO:0005634">
    <property type="term" value="C:nucleus"/>
    <property type="evidence" value="ECO:0007669"/>
    <property type="project" value="TreeGrafter"/>
</dbReference>
<dbReference type="PANTHER" id="PTHR21319:SF58">
    <property type="entry name" value="E3 UBIQUITIN-PROTEIN LIGASE RZFP34"/>
    <property type="match status" value="1"/>
</dbReference>
<protein>
    <recommendedName>
        <fullName evidence="8">E3 ubiquitin-protein ligase MIEL1-like</fullName>
    </recommendedName>
</protein>
<dbReference type="GO" id="GO:0006511">
    <property type="term" value="P:ubiquitin-dependent protein catabolic process"/>
    <property type="evidence" value="ECO:0007669"/>
    <property type="project" value="TreeGrafter"/>
</dbReference>
<name>A0A9I9DVM8_CUCME</name>
<feature type="domain" description="CTCHY-type" evidence="6">
    <location>
        <begin position="100"/>
        <end position="173"/>
    </location>
</feature>
<dbReference type="InterPro" id="IPR008913">
    <property type="entry name" value="Znf_CHY"/>
</dbReference>
<keyword evidence="3" id="KW-0862">Zinc</keyword>
<evidence type="ECO:0000259" key="6">
    <source>
        <dbReference type="PROSITE" id="PS51270"/>
    </source>
</evidence>
<dbReference type="Gene3D" id="2.20.28.10">
    <property type="match status" value="1"/>
</dbReference>
<evidence type="ECO:0000256" key="4">
    <source>
        <dbReference type="PROSITE-ProRule" id="PRU00601"/>
    </source>
</evidence>
<dbReference type="PANTHER" id="PTHR21319">
    <property type="entry name" value="RING FINGER AND CHY ZINC FINGER DOMAIN-CONTAINING PROTEIN 1"/>
    <property type="match status" value="1"/>
</dbReference>
<dbReference type="PROSITE" id="PS51266">
    <property type="entry name" value="ZF_CHY"/>
    <property type="match status" value="1"/>
</dbReference>
<dbReference type="GO" id="GO:0061630">
    <property type="term" value="F:ubiquitin protein ligase activity"/>
    <property type="evidence" value="ECO:0007669"/>
    <property type="project" value="TreeGrafter"/>
</dbReference>
<evidence type="ECO:0008006" key="8">
    <source>
        <dbReference type="Google" id="ProtNLM"/>
    </source>
</evidence>
<dbReference type="PROSITE" id="PS51270">
    <property type="entry name" value="ZF_CTCHY"/>
    <property type="match status" value="1"/>
</dbReference>